<dbReference type="InterPro" id="IPR043519">
    <property type="entry name" value="NT_sf"/>
</dbReference>
<reference evidence="1" key="2">
    <citation type="journal article" date="2021" name="PeerJ">
        <title>Extensive microbial diversity within the chicken gut microbiome revealed by metagenomics and culture.</title>
        <authorList>
            <person name="Gilroy R."/>
            <person name="Ravi A."/>
            <person name="Getino M."/>
            <person name="Pursley I."/>
            <person name="Horton D.L."/>
            <person name="Alikhan N.F."/>
            <person name="Baker D."/>
            <person name="Gharbi K."/>
            <person name="Hall N."/>
            <person name="Watson M."/>
            <person name="Adriaenssens E.M."/>
            <person name="Foster-Nyarko E."/>
            <person name="Jarju S."/>
            <person name="Secka A."/>
            <person name="Antonio M."/>
            <person name="Oren A."/>
            <person name="Chaudhuri R.R."/>
            <person name="La Ragione R."/>
            <person name="Hildebrand F."/>
            <person name="Pallen M.J."/>
        </authorList>
    </citation>
    <scope>NUCLEOTIDE SEQUENCE</scope>
    <source>
        <strain evidence="1">CHK199-13235</strain>
    </source>
</reference>
<name>A0A9D1FPG2_9FIRM</name>
<reference evidence="1" key="1">
    <citation type="submission" date="2020-10" db="EMBL/GenBank/DDBJ databases">
        <authorList>
            <person name="Gilroy R."/>
        </authorList>
    </citation>
    <scope>NUCLEOTIDE SEQUENCE</scope>
    <source>
        <strain evidence="1">CHK199-13235</strain>
    </source>
</reference>
<gene>
    <name evidence="1" type="ORF">IAB51_09155</name>
</gene>
<dbReference type="Gene3D" id="3.30.460.10">
    <property type="entry name" value="Beta Polymerase, domain 2"/>
    <property type="match status" value="1"/>
</dbReference>
<dbReference type="Pfam" id="PF04439">
    <property type="entry name" value="Adenyl_transf"/>
    <property type="match status" value="1"/>
</dbReference>
<sequence length="130" mass="14469">MKPEEFLSLAARWANAEPAVSALVLVGSWARGQNRPDSDMDLVILTDEKGKFLENPAYFSRFGEISRQNAEHYGRCTSLRVFYEDGREVEFGLVDGAWADVPLDAGTRQVLSDGFRVLVDKAGIFADIQL</sequence>
<organism evidence="1 2">
    <name type="scientific">Candidatus Merdivicinus excrementipullorum</name>
    <dbReference type="NCBI Taxonomy" id="2840867"/>
    <lineage>
        <taxon>Bacteria</taxon>
        <taxon>Bacillati</taxon>
        <taxon>Bacillota</taxon>
        <taxon>Clostridia</taxon>
        <taxon>Eubacteriales</taxon>
        <taxon>Oscillospiraceae</taxon>
        <taxon>Oscillospiraceae incertae sedis</taxon>
        <taxon>Candidatus Merdivicinus</taxon>
    </lineage>
</organism>
<dbReference type="AlphaFoldDB" id="A0A9D1FPG2"/>
<evidence type="ECO:0000313" key="2">
    <source>
        <dbReference type="Proteomes" id="UP000824002"/>
    </source>
</evidence>
<dbReference type="CDD" id="cd05403">
    <property type="entry name" value="NT_KNTase_like"/>
    <property type="match status" value="1"/>
</dbReference>
<dbReference type="Proteomes" id="UP000824002">
    <property type="component" value="Unassembled WGS sequence"/>
</dbReference>
<dbReference type="SUPFAM" id="SSF81301">
    <property type="entry name" value="Nucleotidyltransferase"/>
    <property type="match status" value="1"/>
</dbReference>
<proteinExistence type="predicted"/>
<protein>
    <submittedName>
        <fullName evidence="1">Aminoglycoside 6-adenylyltransferase</fullName>
    </submittedName>
</protein>
<evidence type="ECO:0000313" key="1">
    <source>
        <dbReference type="EMBL" id="HIS76960.1"/>
    </source>
</evidence>
<dbReference type="InterPro" id="IPR007530">
    <property type="entry name" value="Aminoglycoside_adenylylTfrase"/>
</dbReference>
<dbReference type="EMBL" id="DVJP01000059">
    <property type="protein sequence ID" value="HIS76960.1"/>
    <property type="molecule type" value="Genomic_DNA"/>
</dbReference>
<comment type="caution">
    <text evidence="1">The sequence shown here is derived from an EMBL/GenBank/DDBJ whole genome shotgun (WGS) entry which is preliminary data.</text>
</comment>
<accession>A0A9D1FPG2</accession>